<comment type="caution">
    <text evidence="1">The sequence shown here is derived from an EMBL/GenBank/DDBJ whole genome shotgun (WGS) entry which is preliminary data.</text>
</comment>
<keyword evidence="2" id="KW-1185">Reference proteome</keyword>
<dbReference type="AlphaFoldDB" id="A0A8H5MA16"/>
<organism evidence="1 2">
    <name type="scientific">Tricholomella constricta</name>
    <dbReference type="NCBI Taxonomy" id="117010"/>
    <lineage>
        <taxon>Eukaryota</taxon>
        <taxon>Fungi</taxon>
        <taxon>Dikarya</taxon>
        <taxon>Basidiomycota</taxon>
        <taxon>Agaricomycotina</taxon>
        <taxon>Agaricomycetes</taxon>
        <taxon>Agaricomycetidae</taxon>
        <taxon>Agaricales</taxon>
        <taxon>Tricholomatineae</taxon>
        <taxon>Lyophyllaceae</taxon>
        <taxon>Tricholomella</taxon>
    </lineage>
</organism>
<dbReference type="Gene3D" id="3.80.10.10">
    <property type="entry name" value="Ribonuclease Inhibitor"/>
    <property type="match status" value="1"/>
</dbReference>
<sequence>MSSHIDRIPLELLEKVFKFYASDGLTEPSLGSTIRPSSLTSTLSFSASPFILGAVCSLWRETSLAMPCLWSSLAVYRPRYAQIGTIRLWLERSKEVPLSLYLYEPFIPDPANEEARESILFLFLRHAHRWKHFYAKLSGDHPAESLCTLPINDLIMLESVELDFREHVGDYGSPWLSFYKISSLRRVTWDSSSAIRGAHNFAPWSTLTHVKLPLVPNLTIDSLLKNILYAVNLVDLEVAMSMPLEPLPPPPARLKCVSEAALESLRAQLPPGWWERTISDAVALGRAMQREENLRTALFAPIDLPNLQSLKIHAHGRDAAPLLDRLKLPELKSLHILHYTTYPVAPSTRYIIALLERSGLYKLDTLSIYDPDMREDEVVKLLTSRRLQALRKLELLVSSVGDNTVQLLFVRRGMQYRLPYLTHLVLPDCVTSEGMLLKMVVSRQPLLNTVKFCVTADTPMSDVAKLRKLASRTGFCLSTV</sequence>
<evidence type="ECO:0000313" key="2">
    <source>
        <dbReference type="Proteomes" id="UP000565441"/>
    </source>
</evidence>
<dbReference type="OrthoDB" id="3217549at2759"/>
<dbReference type="SUPFAM" id="SSF52047">
    <property type="entry name" value="RNI-like"/>
    <property type="match status" value="1"/>
</dbReference>
<reference evidence="1 2" key="1">
    <citation type="journal article" date="2020" name="ISME J.">
        <title>Uncovering the hidden diversity of litter-decomposition mechanisms in mushroom-forming fungi.</title>
        <authorList>
            <person name="Floudas D."/>
            <person name="Bentzer J."/>
            <person name="Ahren D."/>
            <person name="Johansson T."/>
            <person name="Persson P."/>
            <person name="Tunlid A."/>
        </authorList>
    </citation>
    <scope>NUCLEOTIDE SEQUENCE [LARGE SCALE GENOMIC DNA]</scope>
    <source>
        <strain evidence="1 2">CBS 661.87</strain>
    </source>
</reference>
<dbReference type="Proteomes" id="UP000565441">
    <property type="component" value="Unassembled WGS sequence"/>
</dbReference>
<protein>
    <recommendedName>
        <fullName evidence="3">F-box domain-containing protein</fullName>
    </recommendedName>
</protein>
<dbReference type="EMBL" id="JAACJP010000002">
    <property type="protein sequence ID" value="KAF5386840.1"/>
    <property type="molecule type" value="Genomic_DNA"/>
</dbReference>
<dbReference type="InterPro" id="IPR032675">
    <property type="entry name" value="LRR_dom_sf"/>
</dbReference>
<proteinExistence type="predicted"/>
<evidence type="ECO:0008006" key="3">
    <source>
        <dbReference type="Google" id="ProtNLM"/>
    </source>
</evidence>
<gene>
    <name evidence="1" type="ORF">D9615_002011</name>
</gene>
<evidence type="ECO:0000313" key="1">
    <source>
        <dbReference type="EMBL" id="KAF5386840.1"/>
    </source>
</evidence>
<name>A0A8H5MA16_9AGAR</name>
<accession>A0A8H5MA16</accession>